<evidence type="ECO:0000313" key="4">
    <source>
        <dbReference type="EMBL" id="BBO69557.1"/>
    </source>
</evidence>
<organism evidence="4 5">
    <name type="scientific">Desulfosarcina alkanivorans</name>
    <dbReference type="NCBI Taxonomy" id="571177"/>
    <lineage>
        <taxon>Bacteria</taxon>
        <taxon>Pseudomonadati</taxon>
        <taxon>Thermodesulfobacteriota</taxon>
        <taxon>Desulfobacteria</taxon>
        <taxon>Desulfobacterales</taxon>
        <taxon>Desulfosarcinaceae</taxon>
        <taxon>Desulfosarcina</taxon>
    </lineage>
</organism>
<protein>
    <submittedName>
        <fullName evidence="4">Hydrogenase expression/formation protein</fullName>
    </submittedName>
</protein>
<keyword evidence="5" id="KW-1185">Reference proteome</keyword>
<comment type="similarity">
    <text evidence="1">Belongs to the HypD family.</text>
</comment>
<dbReference type="InterPro" id="IPR042244">
    <property type="entry name" value="HypD_2_sf"/>
</dbReference>
<dbReference type="RefSeq" id="WP_155317584.1">
    <property type="nucleotide sequence ID" value="NZ_AP021874.1"/>
</dbReference>
<dbReference type="PANTHER" id="PTHR30149">
    <property type="entry name" value="HYDROGENASE PROTEIN ASSEMBLY PROTEIN HYPD"/>
    <property type="match status" value="1"/>
</dbReference>
<name>A0A5K7YY03_9BACT</name>
<dbReference type="Pfam" id="PF01924">
    <property type="entry name" value="HypD"/>
    <property type="match status" value="1"/>
</dbReference>
<dbReference type="KEGG" id="dalk:DSCA_34870"/>
<dbReference type="GO" id="GO:0070025">
    <property type="term" value="F:carbon monoxide binding"/>
    <property type="evidence" value="ECO:0007669"/>
    <property type="project" value="TreeGrafter"/>
</dbReference>
<dbReference type="Gene3D" id="6.10.20.100">
    <property type="match status" value="1"/>
</dbReference>
<sequence>MPLTHSDAFHDPKIARHLADRIAGASRRPVRFMEVCGTHTVSIFRSGIRSLLPETISLLSGPGCPVCVTAQKEIDAFISLAREPDTIVATFGDLIRVPGSGSSLQREKADGADVRIVYSTFDAVTLARENPGQRVVFLGVGFETTAPTVAAAIVTAHQQGLDNFFVVSAHKIVPPALEALAGGVINIDGFLLPGHVSVIIGLDAYRPFFDHHRVPCVVAGFEPTDLLSSIAMLVDQVESGRPALENAYTRAVSSAGNPKAMAVMREVFAVADADWRGIGTIAASGLVIREKYAALDAVKVFDMHLRPVPEPKGCACGEILTGMKIPPQCPLYKTVCNPMAPVGPCMVSSEGTCAAYYRYHGDG</sequence>
<evidence type="ECO:0000256" key="1">
    <source>
        <dbReference type="ARBA" id="ARBA00007888"/>
    </source>
</evidence>
<dbReference type="NCBIfam" id="TIGR00075">
    <property type="entry name" value="hypD"/>
    <property type="match status" value="1"/>
</dbReference>
<dbReference type="Proteomes" id="UP000427906">
    <property type="component" value="Chromosome"/>
</dbReference>
<dbReference type="Gene3D" id="3.40.50.11740">
    <property type="entry name" value="HypD, alpha/beta domain 2"/>
    <property type="match status" value="2"/>
</dbReference>
<dbReference type="GO" id="GO:0005506">
    <property type="term" value="F:iron ion binding"/>
    <property type="evidence" value="ECO:0007669"/>
    <property type="project" value="TreeGrafter"/>
</dbReference>
<dbReference type="OrthoDB" id="9770424at2"/>
<reference evidence="4 5" key="1">
    <citation type="submission" date="2019-11" db="EMBL/GenBank/DDBJ databases">
        <title>Comparative genomics of hydrocarbon-degrading Desulfosarcina strains.</title>
        <authorList>
            <person name="Watanabe M."/>
            <person name="Kojima H."/>
            <person name="Fukui M."/>
        </authorList>
    </citation>
    <scope>NUCLEOTIDE SEQUENCE [LARGE SCALE GENOMIC DNA]</scope>
    <source>
        <strain evidence="4 5">PL12</strain>
    </source>
</reference>
<dbReference type="GO" id="GO:0051539">
    <property type="term" value="F:4 iron, 4 sulfur cluster binding"/>
    <property type="evidence" value="ECO:0007669"/>
    <property type="project" value="TreeGrafter"/>
</dbReference>
<keyword evidence="2" id="KW-0479">Metal-binding</keyword>
<dbReference type="InterPro" id="IPR042243">
    <property type="entry name" value="HypD_1"/>
</dbReference>
<dbReference type="PIRSF" id="PIRSF005622">
    <property type="entry name" value="Hydrgn_mat_hypD"/>
    <property type="match status" value="1"/>
</dbReference>
<evidence type="ECO:0000256" key="3">
    <source>
        <dbReference type="ARBA" id="ARBA00023004"/>
    </source>
</evidence>
<dbReference type="AlphaFoldDB" id="A0A5K7YY03"/>
<evidence type="ECO:0000256" key="2">
    <source>
        <dbReference type="ARBA" id="ARBA00022723"/>
    </source>
</evidence>
<dbReference type="GO" id="GO:0051604">
    <property type="term" value="P:protein maturation"/>
    <property type="evidence" value="ECO:0007669"/>
    <property type="project" value="TreeGrafter"/>
</dbReference>
<keyword evidence="3" id="KW-0408">Iron</keyword>
<dbReference type="EMBL" id="AP021874">
    <property type="protein sequence ID" value="BBO69557.1"/>
    <property type="molecule type" value="Genomic_DNA"/>
</dbReference>
<dbReference type="PANTHER" id="PTHR30149:SF0">
    <property type="entry name" value="HYDROGENASE MATURATION FACTOR HYPD"/>
    <property type="match status" value="1"/>
</dbReference>
<gene>
    <name evidence="4" type="primary">hypD</name>
    <name evidence="4" type="ORF">DSCA_34870</name>
</gene>
<accession>A0A5K7YY03</accession>
<dbReference type="InterPro" id="IPR002780">
    <property type="entry name" value="Hyd_form_HypD"/>
</dbReference>
<evidence type="ECO:0000313" key="5">
    <source>
        <dbReference type="Proteomes" id="UP000427906"/>
    </source>
</evidence>
<proteinExistence type="inferred from homology"/>